<organism evidence="2 3">
    <name type="scientific">Aminobacter aminovorans</name>
    <name type="common">Chelatobacter heintzii</name>
    <dbReference type="NCBI Taxonomy" id="83263"/>
    <lineage>
        <taxon>Bacteria</taxon>
        <taxon>Pseudomonadati</taxon>
        <taxon>Pseudomonadota</taxon>
        <taxon>Alphaproteobacteria</taxon>
        <taxon>Hyphomicrobiales</taxon>
        <taxon>Phyllobacteriaceae</taxon>
        <taxon>Aminobacter</taxon>
    </lineage>
</organism>
<dbReference type="NCBIfam" id="TIGR01300">
    <property type="entry name" value="CPA3_mnhG_phaG"/>
    <property type="match status" value="1"/>
</dbReference>
<feature type="transmembrane region" description="Helical" evidence="1">
    <location>
        <begin position="48"/>
        <end position="68"/>
    </location>
</feature>
<dbReference type="EMBL" id="UFSM01000002">
    <property type="protein sequence ID" value="SUY28679.1"/>
    <property type="molecule type" value="Genomic_DNA"/>
</dbReference>
<reference evidence="2 3" key="1">
    <citation type="submission" date="2018-06" db="EMBL/GenBank/DDBJ databases">
        <authorList>
            <consortium name="Pathogen Informatics"/>
            <person name="Doyle S."/>
        </authorList>
    </citation>
    <scope>NUCLEOTIDE SEQUENCE [LARGE SCALE GENOMIC DNA]</scope>
    <source>
        <strain evidence="2 3">NCTC10684</strain>
    </source>
</reference>
<feature type="transmembrane region" description="Helical" evidence="1">
    <location>
        <begin position="12"/>
        <end position="36"/>
    </location>
</feature>
<evidence type="ECO:0000256" key="1">
    <source>
        <dbReference type="SAM" id="Phobius"/>
    </source>
</evidence>
<protein>
    <submittedName>
        <fullName evidence="2">Multiple resistance and pH homeostasis protein G</fullName>
    </submittedName>
</protein>
<evidence type="ECO:0000313" key="2">
    <source>
        <dbReference type="EMBL" id="SUY28679.1"/>
    </source>
</evidence>
<sequence length="118" mass="12729">MSHIADLPVWAALLVAFFLVLGSGLTLLGAIGLVRFETFYARVHAPTLGTTWGAGAILIASIVCFSVLQSRPVLHEVLITIFVVVTTPVTLMLLARAALYRDRTANEPGIPRDDQIES</sequence>
<dbReference type="InterPro" id="IPR005133">
    <property type="entry name" value="PhaG_MnhG_YufB"/>
</dbReference>
<dbReference type="Pfam" id="PF03334">
    <property type="entry name" value="PhaG_MnhG_YufB"/>
    <property type="match status" value="1"/>
</dbReference>
<dbReference type="PANTHER" id="PTHR34703:SF1">
    <property type="entry name" value="ANTIPORTER SUBUNIT MNHG2-RELATED"/>
    <property type="match status" value="1"/>
</dbReference>
<keyword evidence="1" id="KW-0812">Transmembrane</keyword>
<dbReference type="RefSeq" id="WP_115734280.1">
    <property type="nucleotide sequence ID" value="NZ_BAAAVY010000001.1"/>
</dbReference>
<feature type="transmembrane region" description="Helical" evidence="1">
    <location>
        <begin position="74"/>
        <end position="95"/>
    </location>
</feature>
<evidence type="ECO:0000313" key="3">
    <source>
        <dbReference type="Proteomes" id="UP000254701"/>
    </source>
</evidence>
<accession>A0A381IMH2</accession>
<name>A0A381IMH2_AMIAI</name>
<dbReference type="PANTHER" id="PTHR34703">
    <property type="entry name" value="ANTIPORTER SUBUNIT MNHG2-RELATED"/>
    <property type="match status" value="1"/>
</dbReference>
<keyword evidence="1" id="KW-0472">Membrane</keyword>
<gene>
    <name evidence="2" type="primary">mrpG_3</name>
    <name evidence="2" type="ORF">NCTC10684_05293</name>
</gene>
<dbReference type="GO" id="GO:0015385">
    <property type="term" value="F:sodium:proton antiporter activity"/>
    <property type="evidence" value="ECO:0007669"/>
    <property type="project" value="TreeGrafter"/>
</dbReference>
<proteinExistence type="predicted"/>
<keyword evidence="1" id="KW-1133">Transmembrane helix</keyword>
<dbReference type="OrthoDB" id="4427992at2"/>
<dbReference type="AlphaFoldDB" id="A0A381IMH2"/>
<dbReference type="Proteomes" id="UP000254701">
    <property type="component" value="Unassembled WGS sequence"/>
</dbReference>